<feature type="compositionally biased region" description="Basic and acidic residues" evidence="1">
    <location>
        <begin position="42"/>
        <end position="55"/>
    </location>
</feature>
<dbReference type="Proteomes" id="UP001375240">
    <property type="component" value="Unassembled WGS sequence"/>
</dbReference>
<evidence type="ECO:0000313" key="2">
    <source>
        <dbReference type="EMBL" id="KAK6349573.1"/>
    </source>
</evidence>
<gene>
    <name evidence="2" type="ORF">TWF696_005858</name>
</gene>
<protein>
    <submittedName>
        <fullName evidence="2">Uncharacterized protein</fullName>
    </submittedName>
</protein>
<dbReference type="EMBL" id="JAVHNQ010000004">
    <property type="protein sequence ID" value="KAK6349573.1"/>
    <property type="molecule type" value="Genomic_DNA"/>
</dbReference>
<keyword evidence="3" id="KW-1185">Reference proteome</keyword>
<evidence type="ECO:0000313" key="3">
    <source>
        <dbReference type="Proteomes" id="UP001375240"/>
    </source>
</evidence>
<organism evidence="2 3">
    <name type="scientific">Orbilia brochopaga</name>
    <dbReference type="NCBI Taxonomy" id="3140254"/>
    <lineage>
        <taxon>Eukaryota</taxon>
        <taxon>Fungi</taxon>
        <taxon>Dikarya</taxon>
        <taxon>Ascomycota</taxon>
        <taxon>Pezizomycotina</taxon>
        <taxon>Orbiliomycetes</taxon>
        <taxon>Orbiliales</taxon>
        <taxon>Orbiliaceae</taxon>
        <taxon>Orbilia</taxon>
    </lineage>
</organism>
<reference evidence="2 3" key="1">
    <citation type="submission" date="2019-10" db="EMBL/GenBank/DDBJ databases">
        <authorList>
            <person name="Palmer J.M."/>
        </authorList>
    </citation>
    <scope>NUCLEOTIDE SEQUENCE [LARGE SCALE GENOMIC DNA]</scope>
    <source>
        <strain evidence="2 3">TWF696</strain>
    </source>
</reference>
<feature type="region of interest" description="Disordered" evidence="1">
    <location>
        <begin position="1"/>
        <end position="62"/>
    </location>
</feature>
<proteinExistence type="predicted"/>
<comment type="caution">
    <text evidence="2">The sequence shown here is derived from an EMBL/GenBank/DDBJ whole genome shotgun (WGS) entry which is preliminary data.</text>
</comment>
<dbReference type="AlphaFoldDB" id="A0AAV9UVQ8"/>
<sequence length="113" mass="12393">MGGTSTPKGWKREPRPPSGPPIGRTVPKYLVKETHPAACTKESPRSADGGRDRCRGQTQAASHRCDVLRRPVRLVSQVPVDDDLAFQRADWNVAGDAAYTPYHLKDNLFSAPV</sequence>
<name>A0AAV9UVQ8_9PEZI</name>
<evidence type="ECO:0000256" key="1">
    <source>
        <dbReference type="SAM" id="MobiDB-lite"/>
    </source>
</evidence>
<accession>A0AAV9UVQ8</accession>